<dbReference type="EMBL" id="JPIN01000001">
    <property type="protein sequence ID" value="KFZ29674.1"/>
    <property type="molecule type" value="Genomic_DNA"/>
</dbReference>
<dbReference type="InterPro" id="IPR039430">
    <property type="entry name" value="Thymidylate_kin-like_dom"/>
</dbReference>
<dbReference type="GO" id="GO:0004798">
    <property type="term" value="F:dTMP kinase activity"/>
    <property type="evidence" value="ECO:0007669"/>
    <property type="project" value="UniProtKB-UniRule"/>
</dbReference>
<dbReference type="OrthoDB" id="9774907at2"/>
<dbReference type="GO" id="GO:0006227">
    <property type="term" value="P:dUDP biosynthetic process"/>
    <property type="evidence" value="ECO:0007669"/>
    <property type="project" value="TreeGrafter"/>
</dbReference>
<comment type="function">
    <text evidence="11 12">Phosphorylation of dTMP to form dTDP in both de novo and salvage pathways of dTTP synthesis.</text>
</comment>
<dbReference type="eggNOG" id="COG0125">
    <property type="taxonomic scope" value="Bacteria"/>
</dbReference>
<dbReference type="Proteomes" id="UP000053718">
    <property type="component" value="Unassembled WGS sequence"/>
</dbReference>
<reference evidence="14 15" key="1">
    <citation type="submission" date="2014-06" db="EMBL/GenBank/DDBJ databases">
        <title>Draft genome sequence of Idiomarina sp. MCCC 1A10513.</title>
        <authorList>
            <person name="Du J."/>
            <person name="Lai Q."/>
            <person name="Shao Z."/>
        </authorList>
    </citation>
    <scope>NUCLEOTIDE SEQUENCE [LARGE SCALE GENOMIC DNA]</scope>
    <source>
        <strain evidence="14 15">MCCC 1A10513</strain>
    </source>
</reference>
<dbReference type="NCBIfam" id="TIGR00041">
    <property type="entry name" value="DTMP_kinase"/>
    <property type="match status" value="1"/>
</dbReference>
<evidence type="ECO:0000256" key="12">
    <source>
        <dbReference type="HAMAP-Rule" id="MF_00165"/>
    </source>
</evidence>
<sequence>MQGKFIVVEGLEGAGKSSAIASIVNHLQAKHIPTTTVREPGGTPLAEALRDLVKQQWQEQISPETELLLMYASRVQLVNNVIRPALDKGIWVVADRHDLSSRAYQGGGRELGDAKLQQLKQLVLGDFVPDLTLLLDLDPEIGLQRAQARGELDRIEQEALAFFQRTRARYLEIAAADSSIRVIDAEQSMPQVHRALLAALEQALFARGADT</sequence>
<dbReference type="GO" id="GO:0006235">
    <property type="term" value="P:dTTP biosynthetic process"/>
    <property type="evidence" value="ECO:0007669"/>
    <property type="project" value="UniProtKB-UniRule"/>
</dbReference>
<evidence type="ECO:0000256" key="7">
    <source>
        <dbReference type="ARBA" id="ARBA00022777"/>
    </source>
</evidence>
<dbReference type="EC" id="2.7.4.9" evidence="2 12"/>
<accession>A0A094IV17</accession>
<keyword evidence="4 12" id="KW-0808">Transferase</keyword>
<evidence type="ECO:0000256" key="3">
    <source>
        <dbReference type="ARBA" id="ARBA00017144"/>
    </source>
</evidence>
<evidence type="ECO:0000256" key="2">
    <source>
        <dbReference type="ARBA" id="ARBA00012980"/>
    </source>
</evidence>
<dbReference type="GO" id="GO:0005829">
    <property type="term" value="C:cytosol"/>
    <property type="evidence" value="ECO:0007669"/>
    <property type="project" value="TreeGrafter"/>
</dbReference>
<dbReference type="CDD" id="cd01672">
    <property type="entry name" value="TMPK"/>
    <property type="match status" value="1"/>
</dbReference>
<evidence type="ECO:0000256" key="6">
    <source>
        <dbReference type="ARBA" id="ARBA00022741"/>
    </source>
</evidence>
<dbReference type="STRING" id="1517416.IDAT_00785"/>
<evidence type="ECO:0000256" key="11">
    <source>
        <dbReference type="ARBA" id="ARBA00057735"/>
    </source>
</evidence>
<dbReference type="GO" id="GO:0006233">
    <property type="term" value="P:dTDP biosynthetic process"/>
    <property type="evidence" value="ECO:0007669"/>
    <property type="project" value="InterPro"/>
</dbReference>
<dbReference type="Pfam" id="PF02223">
    <property type="entry name" value="Thymidylate_kin"/>
    <property type="match status" value="1"/>
</dbReference>
<keyword evidence="15" id="KW-1185">Reference proteome</keyword>
<comment type="caution">
    <text evidence="14">The sequence shown here is derived from an EMBL/GenBank/DDBJ whole genome shotgun (WGS) entry which is preliminary data.</text>
</comment>
<keyword evidence="6 12" id="KW-0547">Nucleotide-binding</keyword>
<evidence type="ECO:0000256" key="4">
    <source>
        <dbReference type="ARBA" id="ARBA00022679"/>
    </source>
</evidence>
<keyword evidence="7 12" id="KW-0418">Kinase</keyword>
<dbReference type="FunFam" id="3.40.50.300:FF:000225">
    <property type="entry name" value="Thymidylate kinase"/>
    <property type="match status" value="1"/>
</dbReference>
<dbReference type="PANTHER" id="PTHR10344:SF4">
    <property type="entry name" value="UMP-CMP KINASE 2, MITOCHONDRIAL"/>
    <property type="match status" value="1"/>
</dbReference>
<comment type="similarity">
    <text evidence="1 12">Belongs to the thymidylate kinase family.</text>
</comment>
<feature type="domain" description="Thymidylate kinase-like" evidence="13">
    <location>
        <begin position="8"/>
        <end position="195"/>
    </location>
</feature>
<proteinExistence type="inferred from homology"/>
<evidence type="ECO:0000256" key="1">
    <source>
        <dbReference type="ARBA" id="ARBA00009776"/>
    </source>
</evidence>
<dbReference type="Gene3D" id="3.40.50.300">
    <property type="entry name" value="P-loop containing nucleotide triphosphate hydrolases"/>
    <property type="match status" value="1"/>
</dbReference>
<evidence type="ECO:0000313" key="14">
    <source>
        <dbReference type="EMBL" id="KFZ29674.1"/>
    </source>
</evidence>
<keyword evidence="8 12" id="KW-0067">ATP-binding</keyword>
<name>A0A094IV17_9GAMM</name>
<evidence type="ECO:0000313" key="15">
    <source>
        <dbReference type="Proteomes" id="UP000053718"/>
    </source>
</evidence>
<keyword evidence="5 12" id="KW-0545">Nucleotide biosynthesis</keyword>
<dbReference type="GO" id="GO:0005524">
    <property type="term" value="F:ATP binding"/>
    <property type="evidence" value="ECO:0007669"/>
    <property type="project" value="UniProtKB-UniRule"/>
</dbReference>
<comment type="catalytic activity">
    <reaction evidence="10 12">
        <text>dTMP + ATP = dTDP + ADP</text>
        <dbReference type="Rhea" id="RHEA:13517"/>
        <dbReference type="ChEBI" id="CHEBI:30616"/>
        <dbReference type="ChEBI" id="CHEBI:58369"/>
        <dbReference type="ChEBI" id="CHEBI:63528"/>
        <dbReference type="ChEBI" id="CHEBI:456216"/>
        <dbReference type="EC" id="2.7.4.9"/>
    </reaction>
</comment>
<organism evidence="14 15">
    <name type="scientific">Pseudidiomarina atlantica</name>
    <dbReference type="NCBI Taxonomy" id="1517416"/>
    <lineage>
        <taxon>Bacteria</taxon>
        <taxon>Pseudomonadati</taxon>
        <taxon>Pseudomonadota</taxon>
        <taxon>Gammaproteobacteria</taxon>
        <taxon>Alteromonadales</taxon>
        <taxon>Idiomarinaceae</taxon>
        <taxon>Pseudidiomarina</taxon>
    </lineage>
</organism>
<evidence type="ECO:0000259" key="13">
    <source>
        <dbReference type="Pfam" id="PF02223"/>
    </source>
</evidence>
<gene>
    <name evidence="12" type="primary">tmk</name>
    <name evidence="14" type="ORF">IDAT_00785</name>
</gene>
<evidence type="ECO:0000256" key="8">
    <source>
        <dbReference type="ARBA" id="ARBA00022840"/>
    </source>
</evidence>
<evidence type="ECO:0000256" key="10">
    <source>
        <dbReference type="ARBA" id="ARBA00048743"/>
    </source>
</evidence>
<dbReference type="PANTHER" id="PTHR10344">
    <property type="entry name" value="THYMIDYLATE KINASE"/>
    <property type="match status" value="1"/>
</dbReference>
<dbReference type="HAMAP" id="MF_00165">
    <property type="entry name" value="Thymidylate_kinase"/>
    <property type="match status" value="1"/>
</dbReference>
<protein>
    <recommendedName>
        <fullName evidence="3 12">Thymidylate kinase</fullName>
        <ecNumber evidence="2 12">2.7.4.9</ecNumber>
    </recommendedName>
    <alternativeName>
        <fullName evidence="9 12">dTMP kinase</fullName>
    </alternativeName>
</protein>
<feature type="binding site" evidence="12">
    <location>
        <begin position="10"/>
        <end position="17"/>
    </location>
    <ligand>
        <name>ATP</name>
        <dbReference type="ChEBI" id="CHEBI:30616"/>
    </ligand>
</feature>
<dbReference type="SUPFAM" id="SSF52540">
    <property type="entry name" value="P-loop containing nucleoside triphosphate hydrolases"/>
    <property type="match status" value="1"/>
</dbReference>
<dbReference type="RefSeq" id="WP_034729274.1">
    <property type="nucleotide sequence ID" value="NZ_JPIN01000001.1"/>
</dbReference>
<dbReference type="InterPro" id="IPR027417">
    <property type="entry name" value="P-loop_NTPase"/>
</dbReference>
<evidence type="ECO:0000256" key="5">
    <source>
        <dbReference type="ARBA" id="ARBA00022727"/>
    </source>
</evidence>
<dbReference type="AlphaFoldDB" id="A0A094IV17"/>
<dbReference type="InterPro" id="IPR018094">
    <property type="entry name" value="Thymidylate_kinase"/>
</dbReference>
<evidence type="ECO:0000256" key="9">
    <source>
        <dbReference type="ARBA" id="ARBA00029962"/>
    </source>
</evidence>